<accession>A0ABU5CJL8</accession>
<reference evidence="3 4" key="1">
    <citation type="submission" date="2023-10" db="EMBL/GenBank/DDBJ databases">
        <title>179-bfca-hs.</title>
        <authorList>
            <person name="Miliotis G."/>
            <person name="Sengupta P."/>
            <person name="Hameed A."/>
            <person name="Chuvochina M."/>
            <person name="Mcdonagh F."/>
            <person name="Simpson A.C."/>
            <person name="Singh N.K."/>
            <person name="Rekha P.D."/>
            <person name="Raman K."/>
            <person name="Hugenholtz P."/>
            <person name="Venkateswaran K."/>
        </authorList>
    </citation>
    <scope>NUCLEOTIDE SEQUENCE [LARGE SCALE GENOMIC DNA]</scope>
    <source>
        <strain evidence="3 4">179-BFC-A-HS</strain>
    </source>
</reference>
<feature type="transmembrane region" description="Helical" evidence="1">
    <location>
        <begin position="143"/>
        <end position="164"/>
    </location>
</feature>
<feature type="transmembrane region" description="Helical" evidence="1">
    <location>
        <begin position="103"/>
        <end position="123"/>
    </location>
</feature>
<keyword evidence="1" id="KW-0472">Membrane</keyword>
<dbReference type="InterPro" id="IPR003675">
    <property type="entry name" value="Rce1/LyrA-like_dom"/>
</dbReference>
<keyword evidence="4" id="KW-1185">Reference proteome</keyword>
<feature type="transmembrane region" description="Helical" evidence="1">
    <location>
        <begin position="60"/>
        <end position="83"/>
    </location>
</feature>
<name>A0ABU5CJL8_9BACI</name>
<feature type="transmembrane region" description="Helical" evidence="1">
    <location>
        <begin position="12"/>
        <end position="40"/>
    </location>
</feature>
<keyword evidence="1" id="KW-0812">Transmembrane</keyword>
<comment type="caution">
    <text evidence="3">The sequence shown here is derived from an EMBL/GenBank/DDBJ whole genome shotgun (WGS) entry which is preliminary data.</text>
</comment>
<dbReference type="PANTHER" id="PTHR39430:SF1">
    <property type="entry name" value="PROTEASE"/>
    <property type="match status" value="1"/>
</dbReference>
<sequence>MFRNKNGQVRSGWILIFAGLVYLIGQSIFMFPGLVVWTVVENDDILSNSANEALVQMDKFPWISLLANGGSVLGGIIITLILWKMIYKEPLRVLGFQRMGKDFVYGLFLGAASITLIFLILLASGQITLANSLSHPNFTVYTVTYLLLYILVGFSEEMFFRGFVMSTLISRGNRKWVVFLVSALIFSLAHGSNPNVSWLGLVNIFLVGLLFAYMYDTTKSLWLPIGFHMTWNYFQGNIFGFPVSGTVPHGIYTVSVEDGTTLLTGGTFGLEGGLMATILIIIGFFATKVYTDKKYQSLF</sequence>
<dbReference type="Pfam" id="PF02517">
    <property type="entry name" value="Rce1-like"/>
    <property type="match status" value="1"/>
</dbReference>
<dbReference type="Proteomes" id="UP001228376">
    <property type="component" value="Unassembled WGS sequence"/>
</dbReference>
<evidence type="ECO:0000256" key="1">
    <source>
        <dbReference type="SAM" id="Phobius"/>
    </source>
</evidence>
<proteinExistence type="predicted"/>
<dbReference type="PANTHER" id="PTHR39430">
    <property type="entry name" value="MEMBRANE-ASSOCIATED PROTEASE-RELATED"/>
    <property type="match status" value="1"/>
</dbReference>
<feature type="domain" description="CAAX prenyl protease 2/Lysostaphin resistance protein A-like" evidence="2">
    <location>
        <begin position="142"/>
        <end position="234"/>
    </location>
</feature>
<feature type="transmembrane region" description="Helical" evidence="1">
    <location>
        <begin position="274"/>
        <end position="291"/>
    </location>
</feature>
<gene>
    <name evidence="3" type="ORF">P5G51_015380</name>
</gene>
<evidence type="ECO:0000313" key="3">
    <source>
        <dbReference type="EMBL" id="MDY0406562.1"/>
    </source>
</evidence>
<keyword evidence="1" id="KW-1133">Transmembrane helix</keyword>
<feature type="transmembrane region" description="Helical" evidence="1">
    <location>
        <begin position="198"/>
        <end position="215"/>
    </location>
</feature>
<dbReference type="RefSeq" id="WP_306067030.1">
    <property type="nucleotide sequence ID" value="NZ_JAROCA020000002.1"/>
</dbReference>
<dbReference type="EMBL" id="JAROCA020000002">
    <property type="protein sequence ID" value="MDY0406562.1"/>
    <property type="molecule type" value="Genomic_DNA"/>
</dbReference>
<evidence type="ECO:0000259" key="2">
    <source>
        <dbReference type="Pfam" id="PF02517"/>
    </source>
</evidence>
<evidence type="ECO:0000313" key="4">
    <source>
        <dbReference type="Proteomes" id="UP001228376"/>
    </source>
</evidence>
<organism evidence="3 4">
    <name type="scientific">Tigheibacillus jepli</name>
    <dbReference type="NCBI Taxonomy" id="3035914"/>
    <lineage>
        <taxon>Bacteria</taxon>
        <taxon>Bacillati</taxon>
        <taxon>Bacillota</taxon>
        <taxon>Bacilli</taxon>
        <taxon>Bacillales</taxon>
        <taxon>Bacillaceae</taxon>
        <taxon>Tigheibacillus</taxon>
    </lineage>
</organism>
<protein>
    <submittedName>
        <fullName evidence="3">Type II CAAX endopeptidase family protein</fullName>
    </submittedName>
</protein>
<feature type="transmembrane region" description="Helical" evidence="1">
    <location>
        <begin position="176"/>
        <end position="192"/>
    </location>
</feature>